<gene>
    <name evidence="2" type="ORF">S01H1_61063</name>
</gene>
<sequence>HAEMINLYSTLNTSQLTEFSQDRQIVIGGMITKIRFNLTKTGRNAGSKMAVFTLEDLQGQVEVVMFPDVLNRFSNSLKADTVVFVKGKLDYRREKPNILAVELIPLDEVREKLAAKVRIRLNAKDITKEKVATIKSICRSHRGRSPVYVAIRTDKGKVYAAADKELSVNPDLDFCRKMRQLVGPENFQLAR</sequence>
<dbReference type="GO" id="GO:0008408">
    <property type="term" value="F:3'-5' exonuclease activity"/>
    <property type="evidence" value="ECO:0007669"/>
    <property type="project" value="InterPro"/>
</dbReference>
<dbReference type="PANTHER" id="PTHR32294">
    <property type="entry name" value="DNA POLYMERASE III SUBUNIT ALPHA"/>
    <property type="match status" value="1"/>
</dbReference>
<feature type="domain" description="OB" evidence="1">
    <location>
        <begin position="26"/>
        <end position="104"/>
    </location>
</feature>
<protein>
    <recommendedName>
        <fullName evidence="1">OB domain-containing protein</fullName>
    </recommendedName>
</protein>
<dbReference type="EMBL" id="BARS01040017">
    <property type="protein sequence ID" value="GAG31116.1"/>
    <property type="molecule type" value="Genomic_DNA"/>
</dbReference>
<dbReference type="Pfam" id="PF01336">
    <property type="entry name" value="tRNA_anti-codon"/>
    <property type="match status" value="1"/>
</dbReference>
<dbReference type="Gene3D" id="2.40.50.140">
    <property type="entry name" value="Nucleic acid-binding proteins"/>
    <property type="match status" value="1"/>
</dbReference>
<feature type="non-terminal residue" evidence="2">
    <location>
        <position position="1"/>
    </location>
</feature>
<proteinExistence type="predicted"/>
<reference evidence="2" key="1">
    <citation type="journal article" date="2014" name="Front. Microbiol.">
        <title>High frequency of phylogenetically diverse reductive dehalogenase-homologous genes in deep subseafloor sedimentary metagenomes.</title>
        <authorList>
            <person name="Kawai M."/>
            <person name="Futagami T."/>
            <person name="Toyoda A."/>
            <person name="Takaki Y."/>
            <person name="Nishi S."/>
            <person name="Hori S."/>
            <person name="Arai W."/>
            <person name="Tsubouchi T."/>
            <person name="Morono Y."/>
            <person name="Uchiyama I."/>
            <person name="Ito T."/>
            <person name="Fujiyama A."/>
            <person name="Inagaki F."/>
            <person name="Takami H."/>
        </authorList>
    </citation>
    <scope>NUCLEOTIDE SEQUENCE</scope>
    <source>
        <strain evidence="2">Expedition CK06-06</strain>
    </source>
</reference>
<dbReference type="InterPro" id="IPR012340">
    <property type="entry name" value="NA-bd_OB-fold"/>
</dbReference>
<dbReference type="AlphaFoldDB" id="X0Y2I4"/>
<dbReference type="CDD" id="cd04485">
    <property type="entry name" value="DnaE_OBF"/>
    <property type="match status" value="1"/>
</dbReference>
<accession>X0Y2I4</accession>
<dbReference type="PANTHER" id="PTHR32294:SF0">
    <property type="entry name" value="DNA POLYMERASE III SUBUNIT ALPHA"/>
    <property type="match status" value="1"/>
</dbReference>
<dbReference type="GO" id="GO:0003676">
    <property type="term" value="F:nucleic acid binding"/>
    <property type="evidence" value="ECO:0007669"/>
    <property type="project" value="InterPro"/>
</dbReference>
<dbReference type="InterPro" id="IPR004805">
    <property type="entry name" value="DnaE2/DnaE/PolC"/>
</dbReference>
<evidence type="ECO:0000313" key="2">
    <source>
        <dbReference type="EMBL" id="GAG31116.1"/>
    </source>
</evidence>
<comment type="caution">
    <text evidence="2">The sequence shown here is derived from an EMBL/GenBank/DDBJ whole genome shotgun (WGS) entry which is preliminary data.</text>
</comment>
<evidence type="ECO:0000259" key="1">
    <source>
        <dbReference type="Pfam" id="PF01336"/>
    </source>
</evidence>
<organism evidence="2">
    <name type="scientific">marine sediment metagenome</name>
    <dbReference type="NCBI Taxonomy" id="412755"/>
    <lineage>
        <taxon>unclassified sequences</taxon>
        <taxon>metagenomes</taxon>
        <taxon>ecological metagenomes</taxon>
    </lineage>
</organism>
<dbReference type="InterPro" id="IPR004365">
    <property type="entry name" value="NA-bd_OB_tRNA"/>
</dbReference>
<name>X0Y2I4_9ZZZZ</name>
<dbReference type="GO" id="GO:0006260">
    <property type="term" value="P:DNA replication"/>
    <property type="evidence" value="ECO:0007669"/>
    <property type="project" value="InterPro"/>
</dbReference>